<accession>A0AAV4PMB7</accession>
<gene>
    <name evidence="1" type="ORF">CEXT_438441</name>
</gene>
<reference evidence="1 2" key="1">
    <citation type="submission" date="2021-06" db="EMBL/GenBank/DDBJ databases">
        <title>Caerostris extrusa draft genome.</title>
        <authorList>
            <person name="Kono N."/>
            <person name="Arakawa K."/>
        </authorList>
    </citation>
    <scope>NUCLEOTIDE SEQUENCE [LARGE SCALE GENOMIC DNA]</scope>
</reference>
<evidence type="ECO:0000313" key="2">
    <source>
        <dbReference type="Proteomes" id="UP001054945"/>
    </source>
</evidence>
<evidence type="ECO:0000313" key="1">
    <source>
        <dbReference type="EMBL" id="GIX98158.1"/>
    </source>
</evidence>
<sequence length="72" mass="8052">MLHLAVSGWCPNLIMHQIAHSRETPVPIPGMLLEAFLFFLSRTENGGLAQYCSFPIRDKRTASGQGHRAMRS</sequence>
<proteinExistence type="predicted"/>
<name>A0AAV4PMB7_CAEEX</name>
<comment type="caution">
    <text evidence="1">The sequence shown here is derived from an EMBL/GenBank/DDBJ whole genome shotgun (WGS) entry which is preliminary data.</text>
</comment>
<dbReference type="Proteomes" id="UP001054945">
    <property type="component" value="Unassembled WGS sequence"/>
</dbReference>
<keyword evidence="2" id="KW-1185">Reference proteome</keyword>
<organism evidence="1 2">
    <name type="scientific">Caerostris extrusa</name>
    <name type="common">Bark spider</name>
    <name type="synonym">Caerostris bankana</name>
    <dbReference type="NCBI Taxonomy" id="172846"/>
    <lineage>
        <taxon>Eukaryota</taxon>
        <taxon>Metazoa</taxon>
        <taxon>Ecdysozoa</taxon>
        <taxon>Arthropoda</taxon>
        <taxon>Chelicerata</taxon>
        <taxon>Arachnida</taxon>
        <taxon>Araneae</taxon>
        <taxon>Araneomorphae</taxon>
        <taxon>Entelegynae</taxon>
        <taxon>Araneoidea</taxon>
        <taxon>Araneidae</taxon>
        <taxon>Caerostris</taxon>
    </lineage>
</organism>
<dbReference type="EMBL" id="BPLR01004871">
    <property type="protein sequence ID" value="GIX98158.1"/>
    <property type="molecule type" value="Genomic_DNA"/>
</dbReference>
<protein>
    <submittedName>
        <fullName evidence="1">Uncharacterized protein</fullName>
    </submittedName>
</protein>
<dbReference type="AlphaFoldDB" id="A0AAV4PMB7"/>